<dbReference type="SUPFAM" id="SSF55681">
    <property type="entry name" value="Class II aaRS and biotin synthetases"/>
    <property type="match status" value="1"/>
</dbReference>
<feature type="binding site" evidence="2">
    <location>
        <position position="118"/>
    </location>
    <ligand>
        <name>L-histidine</name>
        <dbReference type="ChEBI" id="CHEBI:57595"/>
    </ligand>
</feature>
<evidence type="ECO:0000313" key="4">
    <source>
        <dbReference type="EMBL" id="SHJ16986.1"/>
    </source>
</evidence>
<dbReference type="GO" id="GO:0005737">
    <property type="term" value="C:cytoplasm"/>
    <property type="evidence" value="ECO:0007669"/>
    <property type="project" value="InterPro"/>
</dbReference>
<proteinExistence type="predicted"/>
<keyword evidence="1" id="KW-0368">Histidine biosynthesis</keyword>
<dbReference type="GO" id="GO:0004821">
    <property type="term" value="F:histidine-tRNA ligase activity"/>
    <property type="evidence" value="ECO:0007669"/>
    <property type="project" value="TreeGrafter"/>
</dbReference>
<protein>
    <submittedName>
        <fullName evidence="4">ATP phosphoribosyltransferase regulatory subunit</fullName>
    </submittedName>
</protein>
<keyword evidence="5" id="KW-1185">Reference proteome</keyword>
<dbReference type="GO" id="GO:0000105">
    <property type="term" value="P:L-histidine biosynthetic process"/>
    <property type="evidence" value="ECO:0007669"/>
    <property type="project" value="UniProtKB-KW"/>
</dbReference>
<gene>
    <name evidence="4" type="ORF">SAMN02745751_01910</name>
</gene>
<organism evidence="4 5">
    <name type="scientific">Dethiosulfatibacter aminovorans DSM 17477</name>
    <dbReference type="NCBI Taxonomy" id="1121476"/>
    <lineage>
        <taxon>Bacteria</taxon>
        <taxon>Bacillati</taxon>
        <taxon>Bacillota</taxon>
        <taxon>Tissierellia</taxon>
        <taxon>Dethiosulfatibacter</taxon>
    </lineage>
</organism>
<dbReference type="Proteomes" id="UP000184052">
    <property type="component" value="Unassembled WGS sequence"/>
</dbReference>
<keyword evidence="4" id="KW-0808">Transferase</keyword>
<dbReference type="RefSeq" id="WP_073049386.1">
    <property type="nucleotide sequence ID" value="NZ_FQZL01000012.1"/>
</dbReference>
<name>A0A1M6H4B7_9FIRM</name>
<dbReference type="EMBL" id="FQZL01000012">
    <property type="protein sequence ID" value="SHJ16986.1"/>
    <property type="molecule type" value="Genomic_DNA"/>
</dbReference>
<dbReference type="AlphaFoldDB" id="A0A1M6H4B7"/>
<evidence type="ECO:0000313" key="5">
    <source>
        <dbReference type="Proteomes" id="UP000184052"/>
    </source>
</evidence>
<reference evidence="4 5" key="1">
    <citation type="submission" date="2016-11" db="EMBL/GenBank/DDBJ databases">
        <authorList>
            <person name="Jaros S."/>
            <person name="Januszkiewicz K."/>
            <person name="Wedrychowicz H."/>
        </authorList>
    </citation>
    <scope>NUCLEOTIDE SEQUENCE [LARGE SCALE GENOMIC DNA]</scope>
    <source>
        <strain evidence="4 5">DSM 17477</strain>
    </source>
</reference>
<keyword evidence="4" id="KW-0328">Glycosyltransferase</keyword>
<dbReference type="PIRSF" id="PIRSF001549">
    <property type="entry name" value="His-tRNA_synth"/>
    <property type="match status" value="1"/>
</dbReference>
<evidence type="ECO:0000259" key="3">
    <source>
        <dbReference type="Pfam" id="PF13393"/>
    </source>
</evidence>
<dbReference type="GO" id="GO:0140096">
    <property type="term" value="F:catalytic activity, acting on a protein"/>
    <property type="evidence" value="ECO:0007669"/>
    <property type="project" value="UniProtKB-ARBA"/>
</dbReference>
<dbReference type="PANTHER" id="PTHR43707:SF6">
    <property type="entry name" value="ATP PHOSPHORIBOSYLTRANSFERASE REGULATORY SUBUNIT"/>
    <property type="match status" value="1"/>
</dbReference>
<feature type="domain" description="Class II Histidinyl-tRNA synthetase (HisRS)-like catalytic core" evidence="3">
    <location>
        <begin position="14"/>
        <end position="308"/>
    </location>
</feature>
<dbReference type="STRING" id="1121476.SAMN02745751_01910"/>
<evidence type="ECO:0000256" key="1">
    <source>
        <dbReference type="ARBA" id="ARBA00023102"/>
    </source>
</evidence>
<keyword evidence="1" id="KW-0028">Amino-acid biosynthesis</keyword>
<sequence>MKFTNIKDELAYSSKRYKLKNDIEKMVLNKGYMNYEPEIVEDYDKYVSMNSRSNRKSTVKVINANGRISILRPDITSNLLTNLLPKWEDGLKLKLFYYEKIFKQAGISVKEIRQMGIECLGIDTIDADKEVIMLANDIMSKYRDKYIMELGSSEYLKGLLQEFYLSEDEYSKIMYFLDRKNKQELERYIKNFKDNEAYDALLNLIDMKGELKTVLEKIENSFLNERMEKGLKELKEIYAFLEENNFTKNVTCDLSMVSSLGYYSGVTLRGYFRDSNREIIKGGRYDTYTERFGEVIPAIGFSIEIDELLKILYKGGEI</sequence>
<accession>A0A1M6H4B7</accession>
<dbReference type="GO" id="GO:0016757">
    <property type="term" value="F:glycosyltransferase activity"/>
    <property type="evidence" value="ECO:0007669"/>
    <property type="project" value="UniProtKB-KW"/>
</dbReference>
<feature type="binding site" evidence="2">
    <location>
        <begin position="74"/>
        <end position="76"/>
    </location>
    <ligand>
        <name>L-histidine</name>
        <dbReference type="ChEBI" id="CHEBI:57595"/>
    </ligand>
</feature>
<dbReference type="GO" id="GO:0006427">
    <property type="term" value="P:histidyl-tRNA aminoacylation"/>
    <property type="evidence" value="ECO:0007669"/>
    <property type="project" value="TreeGrafter"/>
</dbReference>
<feature type="binding site" evidence="2">
    <location>
        <begin position="262"/>
        <end position="263"/>
    </location>
    <ligand>
        <name>L-histidine</name>
        <dbReference type="ChEBI" id="CHEBI:57595"/>
    </ligand>
</feature>
<dbReference type="InterPro" id="IPR004516">
    <property type="entry name" value="HisRS/HisZ"/>
</dbReference>
<dbReference type="Gene3D" id="3.30.930.10">
    <property type="entry name" value="Bira Bifunctional Protein, Domain 2"/>
    <property type="match status" value="1"/>
</dbReference>
<dbReference type="Pfam" id="PF13393">
    <property type="entry name" value="tRNA-synt_His"/>
    <property type="match status" value="1"/>
</dbReference>
<evidence type="ECO:0000256" key="2">
    <source>
        <dbReference type="PIRSR" id="PIRSR001549-1"/>
    </source>
</evidence>
<dbReference type="InterPro" id="IPR045864">
    <property type="entry name" value="aa-tRNA-synth_II/BPL/LPL"/>
</dbReference>
<feature type="binding site" evidence="2">
    <location>
        <position position="114"/>
    </location>
    <ligand>
        <name>L-histidine</name>
        <dbReference type="ChEBI" id="CHEBI:57595"/>
    </ligand>
</feature>
<dbReference type="PANTHER" id="PTHR43707">
    <property type="entry name" value="HISTIDYL-TRNA SYNTHETASE"/>
    <property type="match status" value="1"/>
</dbReference>
<dbReference type="InterPro" id="IPR041715">
    <property type="entry name" value="HisRS-like_core"/>
</dbReference>